<feature type="domain" description="Glycoside hydrolase family 31 TIM barrel" evidence="3">
    <location>
        <begin position="242"/>
        <end position="584"/>
    </location>
</feature>
<dbReference type="InterPro" id="IPR017853">
    <property type="entry name" value="GH"/>
</dbReference>
<dbReference type="PANTHER" id="PTHR43863:SF2">
    <property type="entry name" value="MALTASE-GLUCOAMYLASE"/>
    <property type="match status" value="1"/>
</dbReference>
<dbReference type="GO" id="GO:0030246">
    <property type="term" value="F:carbohydrate binding"/>
    <property type="evidence" value="ECO:0007669"/>
    <property type="project" value="InterPro"/>
</dbReference>
<dbReference type="OrthoDB" id="176168at2"/>
<reference evidence="6 7" key="1">
    <citation type="submission" date="2018-05" db="EMBL/GenBank/DDBJ databases">
        <title>Reference genomes for bee gut microbiota database.</title>
        <authorList>
            <person name="Ellegaard K.M."/>
        </authorList>
    </citation>
    <scope>NUCLEOTIDE SEQUENCE [LARGE SCALE GENOMIC DNA]</scope>
    <source>
        <strain evidence="6 7">ESL0199</strain>
    </source>
</reference>
<dbReference type="SUPFAM" id="SSF51445">
    <property type="entry name" value="(Trans)glycosidases"/>
    <property type="match status" value="1"/>
</dbReference>
<comment type="caution">
    <text evidence="6">The sequence shown here is derived from an EMBL/GenBank/DDBJ whole genome shotgun (WGS) entry which is preliminary data.</text>
</comment>
<keyword evidence="2" id="KW-0326">Glycosidase</keyword>
<comment type="similarity">
    <text evidence="1 2">Belongs to the glycosyl hydrolase 31 family.</text>
</comment>
<keyword evidence="2" id="KW-0378">Hydrolase</keyword>
<dbReference type="Gene3D" id="2.60.40.1180">
    <property type="entry name" value="Golgi alpha-mannosidase II"/>
    <property type="match status" value="1"/>
</dbReference>
<dbReference type="InterPro" id="IPR051816">
    <property type="entry name" value="Glycosyl_Hydrolase_31"/>
</dbReference>
<evidence type="ECO:0000259" key="5">
    <source>
        <dbReference type="Pfam" id="PF21365"/>
    </source>
</evidence>
<dbReference type="SUPFAM" id="SSF74650">
    <property type="entry name" value="Galactose mutarotase-like"/>
    <property type="match status" value="1"/>
</dbReference>
<dbReference type="Proteomes" id="UP000248128">
    <property type="component" value="Unassembled WGS sequence"/>
</dbReference>
<accession>A0A318MLM2</accession>
<gene>
    <name evidence="6" type="ORF">DKK74_00795</name>
</gene>
<dbReference type="InterPro" id="IPR013780">
    <property type="entry name" value="Glyco_hydro_b"/>
</dbReference>
<evidence type="ECO:0000313" key="6">
    <source>
        <dbReference type="EMBL" id="PXY89444.1"/>
    </source>
</evidence>
<dbReference type="InterPro" id="IPR000322">
    <property type="entry name" value="Glyco_hydro_31_TIM"/>
</dbReference>
<dbReference type="GO" id="GO:0004553">
    <property type="term" value="F:hydrolase activity, hydrolyzing O-glycosyl compounds"/>
    <property type="evidence" value="ECO:0007669"/>
    <property type="project" value="InterPro"/>
</dbReference>
<dbReference type="AlphaFoldDB" id="A0A318MLM2"/>
<feature type="domain" description="Glycosyl hydrolase family 31 C-terminal" evidence="5">
    <location>
        <begin position="595"/>
        <end position="681"/>
    </location>
</feature>
<proteinExistence type="inferred from homology"/>
<dbReference type="CDD" id="cd06591">
    <property type="entry name" value="GH31_xylosidase_XylS"/>
    <property type="match status" value="1"/>
</dbReference>
<evidence type="ECO:0000259" key="3">
    <source>
        <dbReference type="Pfam" id="PF01055"/>
    </source>
</evidence>
<dbReference type="InterPro" id="IPR011013">
    <property type="entry name" value="Gal_mutarotase_sf_dom"/>
</dbReference>
<dbReference type="Pfam" id="PF01055">
    <property type="entry name" value="Glyco_hydro_31_2nd"/>
    <property type="match status" value="1"/>
</dbReference>
<dbReference type="GO" id="GO:0005975">
    <property type="term" value="P:carbohydrate metabolic process"/>
    <property type="evidence" value="ECO:0007669"/>
    <property type="project" value="InterPro"/>
</dbReference>
<dbReference type="SUPFAM" id="SSF51011">
    <property type="entry name" value="Glycosyl hydrolase domain"/>
    <property type="match status" value="1"/>
</dbReference>
<sequence>MFSSFTVRGEIIRWMGDGECLQVEPWGDDSVRVRASKQHKIFDTDWALLPKNQLTCIGRPKVTVSQDGSVAELVNGALTVRLTIEEAFNAGAGGIQSRCSLTFLDDAGKTLFREMPSGGSLNLKARQYEPVGGGALSAAASFLAPNDECLYGMGEYQQDRLDLKGCSFELAHRNSQASVPFVVSSAGYGFLWNNPAVGRVSFASNGTRWRANSTQQIDYWVTAGSSPRTVVRRYADVTGHAPVMPEWGLGFWQCKLRYWNQRQVEDVVEGFRRRGIPLDVVVVDFFHWPHMGDYRFEDEFWPDPKGMCERLHAQGVKVMVSIWPQVALSSENYAYMHANNLLVNAEQGIDVGMMFVEPNQFYDATNPEARRFVWDLCKRNYVDKGVDAFWLDEAEPEYGTYDFANYRYYAGPNVEVGNIYPLEYNKGFYEGQMEAGREGQIVNLTRCAWAGSQRYGALVWSGDVGSSFQDLKAQITCAIHMGMAGIPWFTTDMGGFHDGDIEDPQFKELLMRWCAFSCFLPVMRNHGNRSRIGEDGHSKELIYASDGTPRLPSGADNEPWSYGEQVEAVFRKYITIREAMRPYLRELFKIAHEDGDPIVRGLFYEFQDDANCSDIADEYMFGPDLLVAPVTDAGVNSRRVYLPGDEKVRWTCLSTGEDYRGGSTVDAQAPLDVVPLFARDGKDHGLRGLI</sequence>
<feature type="domain" description="Glycoside hydrolase family 31 N-terminal" evidence="4">
    <location>
        <begin position="21"/>
        <end position="196"/>
    </location>
</feature>
<dbReference type="Gene3D" id="2.60.40.1760">
    <property type="entry name" value="glycosyl hydrolase (family 31)"/>
    <property type="match status" value="1"/>
</dbReference>
<dbReference type="Gene3D" id="3.20.20.80">
    <property type="entry name" value="Glycosidases"/>
    <property type="match status" value="1"/>
</dbReference>
<dbReference type="Pfam" id="PF13802">
    <property type="entry name" value="Gal_mutarotas_2"/>
    <property type="match status" value="1"/>
</dbReference>
<organism evidence="6 7">
    <name type="scientific">Bifidobacterium asteroides</name>
    <dbReference type="NCBI Taxonomy" id="1684"/>
    <lineage>
        <taxon>Bacteria</taxon>
        <taxon>Bacillati</taxon>
        <taxon>Actinomycetota</taxon>
        <taxon>Actinomycetes</taxon>
        <taxon>Bifidobacteriales</taxon>
        <taxon>Bifidobacteriaceae</taxon>
        <taxon>Bifidobacterium</taxon>
    </lineage>
</organism>
<dbReference type="Pfam" id="PF21365">
    <property type="entry name" value="Glyco_hydro_31_3rd"/>
    <property type="match status" value="1"/>
</dbReference>
<dbReference type="InterPro" id="IPR048395">
    <property type="entry name" value="Glyco_hydro_31_C"/>
</dbReference>
<evidence type="ECO:0000256" key="1">
    <source>
        <dbReference type="ARBA" id="ARBA00007806"/>
    </source>
</evidence>
<evidence type="ECO:0000256" key="2">
    <source>
        <dbReference type="RuleBase" id="RU361185"/>
    </source>
</evidence>
<dbReference type="PANTHER" id="PTHR43863">
    <property type="entry name" value="HYDROLASE, PUTATIVE (AFU_ORTHOLOGUE AFUA_1G03140)-RELATED"/>
    <property type="match status" value="1"/>
</dbReference>
<dbReference type="EMBL" id="QGLK01000001">
    <property type="protein sequence ID" value="PXY89444.1"/>
    <property type="molecule type" value="Genomic_DNA"/>
</dbReference>
<dbReference type="CDD" id="cd14752">
    <property type="entry name" value="GH31_N"/>
    <property type="match status" value="1"/>
</dbReference>
<evidence type="ECO:0000313" key="7">
    <source>
        <dbReference type="Proteomes" id="UP000248128"/>
    </source>
</evidence>
<dbReference type="RefSeq" id="WP_110412346.1">
    <property type="nucleotide sequence ID" value="NZ_QGLK01000001.1"/>
</dbReference>
<name>A0A318MLM2_9BIFI</name>
<evidence type="ECO:0000259" key="4">
    <source>
        <dbReference type="Pfam" id="PF13802"/>
    </source>
</evidence>
<protein>
    <submittedName>
        <fullName evidence="6">Family 31 glucosidase</fullName>
    </submittedName>
</protein>
<dbReference type="InterPro" id="IPR025887">
    <property type="entry name" value="Glyco_hydro_31_N_dom"/>
</dbReference>